<dbReference type="Pfam" id="PF00151">
    <property type="entry name" value="Lipase"/>
    <property type="match status" value="1"/>
</dbReference>
<name>A0A9P0FZR9_BEMTA</name>
<gene>
    <name evidence="6" type="ORF">BEMITA_LOCUS3332</name>
</gene>
<organism evidence="6 7">
    <name type="scientific">Bemisia tabaci</name>
    <name type="common">Sweetpotato whitefly</name>
    <name type="synonym">Aleurodes tabaci</name>
    <dbReference type="NCBI Taxonomy" id="7038"/>
    <lineage>
        <taxon>Eukaryota</taxon>
        <taxon>Metazoa</taxon>
        <taxon>Ecdysozoa</taxon>
        <taxon>Arthropoda</taxon>
        <taxon>Hexapoda</taxon>
        <taxon>Insecta</taxon>
        <taxon>Pterygota</taxon>
        <taxon>Neoptera</taxon>
        <taxon>Paraneoptera</taxon>
        <taxon>Hemiptera</taxon>
        <taxon>Sternorrhyncha</taxon>
        <taxon>Aleyrodoidea</taxon>
        <taxon>Aleyrodidae</taxon>
        <taxon>Aleyrodinae</taxon>
        <taxon>Bemisia</taxon>
    </lineage>
</organism>
<dbReference type="GO" id="GO:0005615">
    <property type="term" value="C:extracellular space"/>
    <property type="evidence" value="ECO:0007669"/>
    <property type="project" value="TreeGrafter"/>
</dbReference>
<dbReference type="InterPro" id="IPR029058">
    <property type="entry name" value="AB_hydrolase_fold"/>
</dbReference>
<evidence type="ECO:0000256" key="3">
    <source>
        <dbReference type="ARBA" id="ARBA00022525"/>
    </source>
</evidence>
<dbReference type="AlphaFoldDB" id="A0A9P0FZR9"/>
<dbReference type="GO" id="GO:0016042">
    <property type="term" value="P:lipid catabolic process"/>
    <property type="evidence" value="ECO:0007669"/>
    <property type="project" value="TreeGrafter"/>
</dbReference>
<evidence type="ECO:0000256" key="2">
    <source>
        <dbReference type="ARBA" id="ARBA00010701"/>
    </source>
</evidence>
<evidence type="ECO:0000313" key="6">
    <source>
        <dbReference type="EMBL" id="CAH0765055.1"/>
    </source>
</evidence>
<dbReference type="InterPro" id="IPR013818">
    <property type="entry name" value="Lipase"/>
</dbReference>
<dbReference type="PANTHER" id="PTHR11610">
    <property type="entry name" value="LIPASE"/>
    <property type="match status" value="1"/>
</dbReference>
<dbReference type="Gene3D" id="3.40.50.1820">
    <property type="entry name" value="alpha/beta hydrolase"/>
    <property type="match status" value="1"/>
</dbReference>
<proteinExistence type="inferred from homology"/>
<dbReference type="EMBL" id="OU963863">
    <property type="protein sequence ID" value="CAH0765055.1"/>
    <property type="molecule type" value="Genomic_DNA"/>
</dbReference>
<dbReference type="GO" id="GO:0016298">
    <property type="term" value="F:lipase activity"/>
    <property type="evidence" value="ECO:0007669"/>
    <property type="project" value="InterPro"/>
</dbReference>
<sequence length="263" mass="28694">MRTDANVISVDWSFGGKGINYMQSVSNTRVVAAEISRLLNHLIAKKKLRADRVHLIGQSLGAHIMAYVGNNVTGIARITGLDPAQPGFEGDDPAVYLDASDAKFVDIIHTNADPFVPNGGLGFIQPTGHVDFYMNGGRSQPGCPGVKSKTGPITLIINTVAELLSTPIEMLVYYASCSHGRSYEYFIEAYTSNCTFWGRKWNPNTPEPPEEACRPDTCSALGQYTDLHSARGSFYVTTNQNPPFCIQPPDVPLDRLINNVKVS</sequence>
<keyword evidence="7" id="KW-1185">Reference proteome</keyword>
<keyword evidence="3" id="KW-0964">Secreted</keyword>
<reference evidence="6" key="1">
    <citation type="submission" date="2021-12" db="EMBL/GenBank/DDBJ databases">
        <authorList>
            <person name="King R."/>
        </authorList>
    </citation>
    <scope>NUCLEOTIDE SEQUENCE</scope>
</reference>
<evidence type="ECO:0000259" key="5">
    <source>
        <dbReference type="Pfam" id="PF00151"/>
    </source>
</evidence>
<feature type="domain" description="Lipase" evidence="5">
    <location>
        <begin position="3"/>
        <end position="244"/>
    </location>
</feature>
<accession>A0A9P0FZR9</accession>
<dbReference type="PRINTS" id="PR00821">
    <property type="entry name" value="TAGLIPASE"/>
</dbReference>
<dbReference type="SUPFAM" id="SSF53474">
    <property type="entry name" value="alpha/beta-Hydrolases"/>
    <property type="match status" value="1"/>
</dbReference>
<evidence type="ECO:0000256" key="1">
    <source>
        <dbReference type="ARBA" id="ARBA00004613"/>
    </source>
</evidence>
<evidence type="ECO:0000313" key="7">
    <source>
        <dbReference type="Proteomes" id="UP001152759"/>
    </source>
</evidence>
<protein>
    <recommendedName>
        <fullName evidence="5">Lipase domain-containing protein</fullName>
    </recommendedName>
</protein>
<evidence type="ECO:0000256" key="4">
    <source>
        <dbReference type="RuleBase" id="RU004262"/>
    </source>
</evidence>
<comment type="similarity">
    <text evidence="2 4">Belongs to the AB hydrolase superfamily. Lipase family.</text>
</comment>
<dbReference type="InterPro" id="IPR000734">
    <property type="entry name" value="TAG_lipase"/>
</dbReference>
<comment type="subcellular location">
    <subcellularLocation>
        <location evidence="1">Secreted</location>
    </subcellularLocation>
</comment>
<dbReference type="Proteomes" id="UP001152759">
    <property type="component" value="Chromosome 2"/>
</dbReference>